<evidence type="ECO:0000256" key="1">
    <source>
        <dbReference type="ARBA" id="ARBA00022737"/>
    </source>
</evidence>
<protein>
    <submittedName>
        <fullName evidence="5">Tetratricopeptide repeat-containing protein</fullName>
    </submittedName>
</protein>
<evidence type="ECO:0000313" key="5">
    <source>
        <dbReference type="EMBL" id="SHJ83690.1"/>
    </source>
</evidence>
<feature type="transmembrane region" description="Helical" evidence="4">
    <location>
        <begin position="26"/>
        <end position="45"/>
    </location>
</feature>
<dbReference type="SMART" id="SM00028">
    <property type="entry name" value="TPR"/>
    <property type="match status" value="3"/>
</dbReference>
<sequence>MEKIILLIIAKILYLIKNKGRFRFNFLSYLSNILLSFILYDLFLYTNIKLLTYLASFLYSFTVFALFFPNWSFLPFLFLSEIKLHTKLLAYGILLKINFDTKKAEEAIVLLNMTGKFSKALFLNNKLLKGKRTVSLLSHKLYSLLQIGDYIKANKVVDEILNTNHNNIRFLAIKGDILLNLKDYENALIYYEKVLFYRPNSIEIIYNMGKAYFELENWAECEAKLNQALTLNPFFIPAYTALVRVYLKQNLKEQAIKVLKKIKELVPEMNKELQKEINNLYEKAESL</sequence>
<dbReference type="RefSeq" id="WP_072906517.1">
    <property type="nucleotide sequence ID" value="NZ_FRAI01000007.1"/>
</dbReference>
<dbReference type="PANTHER" id="PTHR44943">
    <property type="entry name" value="CELLULOSE SYNTHASE OPERON PROTEIN C"/>
    <property type="match status" value="1"/>
</dbReference>
<keyword evidence="1" id="KW-0677">Repeat</keyword>
<keyword evidence="4" id="KW-0472">Membrane</keyword>
<evidence type="ECO:0000256" key="3">
    <source>
        <dbReference type="PROSITE-ProRule" id="PRU00339"/>
    </source>
</evidence>
<keyword evidence="2 3" id="KW-0802">TPR repeat</keyword>
<dbReference type="EMBL" id="FRAI01000007">
    <property type="protein sequence ID" value="SHJ83690.1"/>
    <property type="molecule type" value="Genomic_DNA"/>
</dbReference>
<dbReference type="PANTHER" id="PTHR44943:SF4">
    <property type="entry name" value="TPR REPEAT-CONTAINING PROTEIN MJ0798"/>
    <property type="match status" value="1"/>
</dbReference>
<dbReference type="Gene3D" id="1.25.40.10">
    <property type="entry name" value="Tetratricopeptide repeat domain"/>
    <property type="match status" value="2"/>
</dbReference>
<feature type="repeat" description="TPR" evidence="3">
    <location>
        <begin position="168"/>
        <end position="201"/>
    </location>
</feature>
<evidence type="ECO:0000313" key="6">
    <source>
        <dbReference type="Proteomes" id="UP000243547"/>
    </source>
</evidence>
<dbReference type="OrthoDB" id="369370at2"/>
<feature type="repeat" description="TPR" evidence="3">
    <location>
        <begin position="202"/>
        <end position="235"/>
    </location>
</feature>
<keyword evidence="4" id="KW-0812">Transmembrane</keyword>
<evidence type="ECO:0000256" key="2">
    <source>
        <dbReference type="ARBA" id="ARBA00022803"/>
    </source>
</evidence>
<dbReference type="STRING" id="1120989.SAMN02745227_00808"/>
<reference evidence="6" key="1">
    <citation type="submission" date="2016-11" db="EMBL/GenBank/DDBJ databases">
        <authorList>
            <person name="Varghese N."/>
            <person name="Submissions S."/>
        </authorList>
    </citation>
    <scope>NUCLEOTIDE SEQUENCE [LARGE SCALE GENOMIC DNA]</scope>
    <source>
        <strain evidence="6">DSM 14826</strain>
    </source>
</reference>
<dbReference type="InterPro" id="IPR011990">
    <property type="entry name" value="TPR-like_helical_dom_sf"/>
</dbReference>
<proteinExistence type="predicted"/>
<dbReference type="AlphaFoldDB" id="A0A1M6MK04"/>
<accession>A0A1M6MK04</accession>
<gene>
    <name evidence="5" type="ORF">SAMN02745227_00808</name>
</gene>
<dbReference type="Pfam" id="PF12895">
    <property type="entry name" value="ANAPC3"/>
    <property type="match status" value="1"/>
</dbReference>
<dbReference type="Proteomes" id="UP000243547">
    <property type="component" value="Unassembled WGS sequence"/>
</dbReference>
<dbReference type="InterPro" id="IPR019734">
    <property type="entry name" value="TPR_rpt"/>
</dbReference>
<dbReference type="InterPro" id="IPR051685">
    <property type="entry name" value="Ycf3/AcsC/BcsC/TPR_MFPF"/>
</dbReference>
<keyword evidence="4" id="KW-1133">Transmembrane helix</keyword>
<dbReference type="SUPFAM" id="SSF48452">
    <property type="entry name" value="TPR-like"/>
    <property type="match status" value="1"/>
</dbReference>
<keyword evidence="6" id="KW-1185">Reference proteome</keyword>
<feature type="transmembrane region" description="Helical" evidence="4">
    <location>
        <begin position="57"/>
        <end position="79"/>
    </location>
</feature>
<name>A0A1M6MK04_9FIRM</name>
<evidence type="ECO:0000256" key="4">
    <source>
        <dbReference type="SAM" id="Phobius"/>
    </source>
</evidence>
<organism evidence="5 6">
    <name type="scientific">Anaerobranca californiensis DSM 14826</name>
    <dbReference type="NCBI Taxonomy" id="1120989"/>
    <lineage>
        <taxon>Bacteria</taxon>
        <taxon>Bacillati</taxon>
        <taxon>Bacillota</taxon>
        <taxon>Clostridia</taxon>
        <taxon>Eubacteriales</taxon>
        <taxon>Proteinivoracaceae</taxon>
        <taxon>Anaerobranca</taxon>
    </lineage>
</organism>
<dbReference type="PROSITE" id="PS50005">
    <property type="entry name" value="TPR"/>
    <property type="match status" value="2"/>
</dbReference>